<evidence type="ECO:0000259" key="1">
    <source>
        <dbReference type="Pfam" id="PF02518"/>
    </source>
</evidence>
<dbReference type="Pfam" id="PF02518">
    <property type="entry name" value="HATPase_c"/>
    <property type="match status" value="1"/>
</dbReference>
<evidence type="ECO:0000313" key="3">
    <source>
        <dbReference type="Proteomes" id="UP000004662"/>
    </source>
</evidence>
<dbReference type="SUPFAM" id="SSF55874">
    <property type="entry name" value="ATPase domain of HSP90 chaperone/DNA topoisomerase II/histidine kinase"/>
    <property type="match status" value="1"/>
</dbReference>
<dbReference type="Gene3D" id="3.30.565.10">
    <property type="entry name" value="Histidine kinase-like ATPase, C-terminal domain"/>
    <property type="match status" value="1"/>
</dbReference>
<keyword evidence="2" id="KW-0418">Kinase</keyword>
<dbReference type="InterPro" id="IPR003594">
    <property type="entry name" value="HATPase_dom"/>
</dbReference>
<dbReference type="AlphaFoldDB" id="G7Q6I7"/>
<dbReference type="STRING" id="694327.DFW101_1592"/>
<dbReference type="GO" id="GO:0004674">
    <property type="term" value="F:protein serine/threonine kinase activity"/>
    <property type="evidence" value="ECO:0007669"/>
    <property type="project" value="UniProtKB-KW"/>
</dbReference>
<evidence type="ECO:0000313" key="2">
    <source>
        <dbReference type="EMBL" id="EHJ47600.1"/>
    </source>
</evidence>
<accession>G7Q6I7</accession>
<dbReference type="eggNOG" id="COG2172">
    <property type="taxonomic scope" value="Bacteria"/>
</dbReference>
<sequence length="134" mass="14365">MRTIESESFPVVDEAGIVGARQRARGHATKVGLGLVSQTKLVTVVSELARNMVDYGGGGLVTIEQLDNHGRAGVRVRFEDQGPGIEDLELAMQDGYTTGKGLGQGLPGSKRLVNEFTIESQPGQGTRIMVIQWT</sequence>
<proteinExistence type="predicted"/>
<organism evidence="2 3">
    <name type="scientific">Solidesulfovibrio carbinoliphilus subsp. oakridgensis</name>
    <dbReference type="NCBI Taxonomy" id="694327"/>
    <lineage>
        <taxon>Bacteria</taxon>
        <taxon>Pseudomonadati</taxon>
        <taxon>Thermodesulfobacteriota</taxon>
        <taxon>Desulfovibrionia</taxon>
        <taxon>Desulfovibrionales</taxon>
        <taxon>Desulfovibrionaceae</taxon>
        <taxon>Solidesulfovibrio</taxon>
    </lineage>
</organism>
<keyword evidence="3" id="KW-1185">Reference proteome</keyword>
<keyword evidence="2" id="KW-0723">Serine/threonine-protein kinase</keyword>
<dbReference type="EMBL" id="CM001368">
    <property type="protein sequence ID" value="EHJ47600.1"/>
    <property type="molecule type" value="Genomic_DNA"/>
</dbReference>
<reference evidence="3" key="1">
    <citation type="journal article" date="2015" name="Genome Announc.">
        <title>High-Quality Draft Genome Sequence of Desulfovibrio carbinoliphilus FW-101-2B, an Organic Acid-Oxidizing Sulfate-Reducing Bacterium Isolated from Uranium(VI)-Contaminated Groundwater.</title>
        <authorList>
            <person name="Ramsay B.D."/>
            <person name="Hwang C."/>
            <person name="Woo H.L."/>
            <person name="Carroll S.L."/>
            <person name="Lucas S."/>
            <person name="Han J."/>
            <person name="Lapidus A.L."/>
            <person name="Cheng J.F."/>
            <person name="Goodwin L.A."/>
            <person name="Pitluck S."/>
            <person name="Peters L."/>
            <person name="Chertkov O."/>
            <person name="Held B."/>
            <person name="Detter J.C."/>
            <person name="Han C.S."/>
            <person name="Tapia R."/>
            <person name="Land M.L."/>
            <person name="Hauser L.J."/>
            <person name="Kyrpides N.C."/>
            <person name="Ivanova N.N."/>
            <person name="Mikhailova N."/>
            <person name="Pagani I."/>
            <person name="Woyke T."/>
            <person name="Arkin A.P."/>
            <person name="Dehal P."/>
            <person name="Chivian D."/>
            <person name="Criddle C.S."/>
            <person name="Wu W."/>
            <person name="Chakraborty R."/>
            <person name="Hazen T.C."/>
            <person name="Fields M.W."/>
        </authorList>
    </citation>
    <scope>NUCLEOTIDE SEQUENCE [LARGE SCALE GENOMIC DNA]</scope>
    <source>
        <strain evidence="3">FW-101-2B</strain>
    </source>
</reference>
<dbReference type="HOGENOM" id="CLU_129722_1_0_7"/>
<dbReference type="CDD" id="cd16934">
    <property type="entry name" value="HATPase_RsbT-like"/>
    <property type="match status" value="1"/>
</dbReference>
<gene>
    <name evidence="2" type="ORF">DFW101_1592</name>
</gene>
<dbReference type="Proteomes" id="UP000004662">
    <property type="component" value="Chromosome"/>
</dbReference>
<protein>
    <submittedName>
        <fullName evidence="2">Anti-sigma regulatory factor, serine/threonine protein kinase</fullName>
    </submittedName>
</protein>
<dbReference type="InterPro" id="IPR036890">
    <property type="entry name" value="HATPase_C_sf"/>
</dbReference>
<keyword evidence="2" id="KW-0808">Transferase</keyword>
<dbReference type="OrthoDB" id="9799195at2"/>
<feature type="domain" description="Histidine kinase/HSP90-like ATPase" evidence="1">
    <location>
        <begin position="38"/>
        <end position="130"/>
    </location>
</feature>
<dbReference type="RefSeq" id="WP_009180995.1">
    <property type="nucleotide sequence ID" value="NZ_CM001368.1"/>
</dbReference>
<name>G7Q6I7_9BACT</name>